<protein>
    <submittedName>
        <fullName evidence="2">Uncharacterized protein</fullName>
    </submittedName>
</protein>
<accession>A0A2K2APY4</accession>
<evidence type="ECO:0000313" key="3">
    <source>
        <dbReference type="Proteomes" id="UP000006729"/>
    </source>
</evidence>
<keyword evidence="3" id="KW-1185">Reference proteome</keyword>
<organism evidence="2 3">
    <name type="scientific">Populus trichocarpa</name>
    <name type="common">Western balsam poplar</name>
    <name type="synonym">Populus balsamifera subsp. trichocarpa</name>
    <dbReference type="NCBI Taxonomy" id="3694"/>
    <lineage>
        <taxon>Eukaryota</taxon>
        <taxon>Viridiplantae</taxon>
        <taxon>Streptophyta</taxon>
        <taxon>Embryophyta</taxon>
        <taxon>Tracheophyta</taxon>
        <taxon>Spermatophyta</taxon>
        <taxon>Magnoliopsida</taxon>
        <taxon>eudicotyledons</taxon>
        <taxon>Gunneridae</taxon>
        <taxon>Pentapetalae</taxon>
        <taxon>rosids</taxon>
        <taxon>fabids</taxon>
        <taxon>Malpighiales</taxon>
        <taxon>Salicaceae</taxon>
        <taxon>Saliceae</taxon>
        <taxon>Populus</taxon>
    </lineage>
</organism>
<sequence>MTTNTRKRRQHETIFASFSLRISFFLILYHSAYLVGKDQVIHDTMHAQTNMNHQLIHTVIAELPLWLWSFYATII</sequence>
<feature type="transmembrane region" description="Helical" evidence="1">
    <location>
        <begin position="55"/>
        <end position="74"/>
    </location>
</feature>
<evidence type="ECO:0000313" key="2">
    <source>
        <dbReference type="EMBL" id="PNT39593.1"/>
    </source>
</evidence>
<keyword evidence="1" id="KW-1133">Transmembrane helix</keyword>
<reference evidence="2 3" key="1">
    <citation type="journal article" date="2006" name="Science">
        <title>The genome of black cottonwood, Populus trichocarpa (Torr. &amp; Gray).</title>
        <authorList>
            <person name="Tuskan G.A."/>
            <person name="Difazio S."/>
            <person name="Jansson S."/>
            <person name="Bohlmann J."/>
            <person name="Grigoriev I."/>
            <person name="Hellsten U."/>
            <person name="Putnam N."/>
            <person name="Ralph S."/>
            <person name="Rombauts S."/>
            <person name="Salamov A."/>
            <person name="Schein J."/>
            <person name="Sterck L."/>
            <person name="Aerts A."/>
            <person name="Bhalerao R.R."/>
            <person name="Bhalerao R.P."/>
            <person name="Blaudez D."/>
            <person name="Boerjan W."/>
            <person name="Brun A."/>
            <person name="Brunner A."/>
            <person name="Busov V."/>
            <person name="Campbell M."/>
            <person name="Carlson J."/>
            <person name="Chalot M."/>
            <person name="Chapman J."/>
            <person name="Chen G.L."/>
            <person name="Cooper D."/>
            <person name="Coutinho P.M."/>
            <person name="Couturier J."/>
            <person name="Covert S."/>
            <person name="Cronk Q."/>
            <person name="Cunningham R."/>
            <person name="Davis J."/>
            <person name="Degroeve S."/>
            <person name="Dejardin A."/>
            <person name="Depamphilis C."/>
            <person name="Detter J."/>
            <person name="Dirks B."/>
            <person name="Dubchak I."/>
            <person name="Duplessis S."/>
            <person name="Ehlting J."/>
            <person name="Ellis B."/>
            <person name="Gendler K."/>
            <person name="Goodstein D."/>
            <person name="Gribskov M."/>
            <person name="Grimwood J."/>
            <person name="Groover A."/>
            <person name="Gunter L."/>
            <person name="Hamberger B."/>
            <person name="Heinze B."/>
            <person name="Helariutta Y."/>
            <person name="Henrissat B."/>
            <person name="Holligan D."/>
            <person name="Holt R."/>
            <person name="Huang W."/>
            <person name="Islam-Faridi N."/>
            <person name="Jones S."/>
            <person name="Jones-Rhoades M."/>
            <person name="Jorgensen R."/>
            <person name="Joshi C."/>
            <person name="Kangasjarvi J."/>
            <person name="Karlsson J."/>
            <person name="Kelleher C."/>
            <person name="Kirkpatrick R."/>
            <person name="Kirst M."/>
            <person name="Kohler A."/>
            <person name="Kalluri U."/>
            <person name="Larimer F."/>
            <person name="Leebens-Mack J."/>
            <person name="Leple J.C."/>
            <person name="Locascio P."/>
            <person name="Lou Y."/>
            <person name="Lucas S."/>
            <person name="Martin F."/>
            <person name="Montanini B."/>
            <person name="Napoli C."/>
            <person name="Nelson D.R."/>
            <person name="Nelson C."/>
            <person name="Nieminen K."/>
            <person name="Nilsson O."/>
            <person name="Pereda V."/>
            <person name="Peter G."/>
            <person name="Philippe R."/>
            <person name="Pilate G."/>
            <person name="Poliakov A."/>
            <person name="Razumovskaya J."/>
            <person name="Richardson P."/>
            <person name="Rinaldi C."/>
            <person name="Ritland K."/>
            <person name="Rouze P."/>
            <person name="Ryaboy D."/>
            <person name="Schmutz J."/>
            <person name="Schrader J."/>
            <person name="Segerman B."/>
            <person name="Shin H."/>
            <person name="Siddiqui A."/>
            <person name="Sterky F."/>
            <person name="Terry A."/>
            <person name="Tsai C.J."/>
            <person name="Uberbacher E."/>
            <person name="Unneberg P."/>
            <person name="Vahala J."/>
            <person name="Wall K."/>
            <person name="Wessler S."/>
            <person name="Yang G."/>
            <person name="Yin T."/>
            <person name="Douglas C."/>
            <person name="Marra M."/>
            <person name="Sandberg G."/>
            <person name="Van de Peer Y."/>
            <person name="Rokhsar D."/>
        </authorList>
    </citation>
    <scope>NUCLEOTIDE SEQUENCE [LARGE SCALE GENOMIC DNA]</scope>
    <source>
        <strain evidence="3">cv. Nisqually</strain>
    </source>
</reference>
<dbReference type="InParanoid" id="A0A2K2APY4"/>
<dbReference type="EMBL" id="CM009293">
    <property type="protein sequence ID" value="PNT39593.1"/>
    <property type="molecule type" value="Genomic_DNA"/>
</dbReference>
<keyword evidence="1" id="KW-0812">Transmembrane</keyword>
<dbReference type="AlphaFoldDB" id="A0A2K2APY4"/>
<feature type="transmembrane region" description="Helical" evidence="1">
    <location>
        <begin position="12"/>
        <end position="35"/>
    </location>
</feature>
<dbReference type="Proteomes" id="UP000006729">
    <property type="component" value="Chromosome 4"/>
</dbReference>
<evidence type="ECO:0000256" key="1">
    <source>
        <dbReference type="SAM" id="Phobius"/>
    </source>
</evidence>
<proteinExistence type="predicted"/>
<gene>
    <name evidence="2" type="ORF">POPTR_004G047400</name>
</gene>
<name>A0A2K2APY4_POPTR</name>
<keyword evidence="1" id="KW-0472">Membrane</keyword>